<evidence type="ECO:0000256" key="3">
    <source>
        <dbReference type="ARBA" id="ARBA00023274"/>
    </source>
</evidence>
<dbReference type="InterPro" id="IPR000589">
    <property type="entry name" value="Ribosomal_uS15"/>
</dbReference>
<comment type="subunit">
    <text evidence="5">Part of the 30S ribosomal subunit.</text>
</comment>
<comment type="subcellular location">
    <subcellularLocation>
        <location evidence="5">Plastid</location>
        <location evidence="5">Chloroplast</location>
    </subcellularLocation>
</comment>
<keyword evidence="7" id="KW-0934">Plastid</keyword>
<dbReference type="InterPro" id="IPR009068">
    <property type="entry name" value="uS15_NS1_RNA-bd_sf"/>
</dbReference>
<keyword evidence="2 5" id="KW-0689">Ribosomal protein</keyword>
<organism evidence="7">
    <name type="scientific">Azolla mexicana</name>
    <dbReference type="NCBI Taxonomy" id="336973"/>
    <lineage>
        <taxon>Eukaryota</taxon>
        <taxon>Viridiplantae</taxon>
        <taxon>Streptophyta</taxon>
        <taxon>Embryophyta</taxon>
        <taxon>Tracheophyta</taxon>
        <taxon>Polypodiopsida</taxon>
        <taxon>Polypodiidae</taxon>
        <taxon>Salviniales</taxon>
        <taxon>Salviniaceae</taxon>
        <taxon>Azolla</taxon>
    </lineage>
</organism>
<dbReference type="CDD" id="cd00353">
    <property type="entry name" value="Ribosomal_S15p_S13e"/>
    <property type="match status" value="1"/>
</dbReference>
<gene>
    <name evidence="5" type="primary">rps15</name>
</gene>
<accession>A0A291R6I1</accession>
<keyword evidence="7" id="KW-0150">Chloroplast</keyword>
<protein>
    <recommendedName>
        <fullName evidence="4 5">Small ribosomal subunit protein uS15c</fullName>
    </recommendedName>
</protein>
<dbReference type="GO" id="GO:0003735">
    <property type="term" value="F:structural constituent of ribosome"/>
    <property type="evidence" value="ECO:0007669"/>
    <property type="project" value="InterPro"/>
</dbReference>
<dbReference type="PANTHER" id="PTHR23321:SF26">
    <property type="entry name" value="SMALL RIBOSOMAL SUBUNIT PROTEIN US15M"/>
    <property type="match status" value="1"/>
</dbReference>
<geneLocation type="chloroplast" evidence="7"/>
<dbReference type="GO" id="GO:0006412">
    <property type="term" value="P:translation"/>
    <property type="evidence" value="ECO:0007669"/>
    <property type="project" value="UniProtKB-UniRule"/>
</dbReference>
<dbReference type="Pfam" id="PF00312">
    <property type="entry name" value="Ribosomal_S15"/>
    <property type="match status" value="1"/>
</dbReference>
<dbReference type="PANTHER" id="PTHR23321">
    <property type="entry name" value="RIBOSOMAL PROTEIN S15, BACTERIAL AND ORGANELLAR"/>
    <property type="match status" value="1"/>
</dbReference>
<evidence type="ECO:0000256" key="1">
    <source>
        <dbReference type="ARBA" id="ARBA00008434"/>
    </source>
</evidence>
<comment type="similarity">
    <text evidence="1 5 6">Belongs to the universal ribosomal protein uS15 family.</text>
</comment>
<dbReference type="Gene3D" id="1.10.287.10">
    <property type="entry name" value="S15/NS1, RNA-binding"/>
    <property type="match status" value="1"/>
</dbReference>
<proteinExistence type="inferred from homology"/>
<dbReference type="GO" id="GO:1990904">
    <property type="term" value="C:ribonucleoprotein complex"/>
    <property type="evidence" value="ECO:0007669"/>
    <property type="project" value="UniProtKB-KW"/>
</dbReference>
<evidence type="ECO:0000256" key="5">
    <source>
        <dbReference type="HAMAP-Rule" id="MF_01343"/>
    </source>
</evidence>
<evidence type="ECO:0000256" key="6">
    <source>
        <dbReference type="RuleBase" id="RU003919"/>
    </source>
</evidence>
<dbReference type="NCBIfam" id="TIGR00952">
    <property type="entry name" value="S15_bact"/>
    <property type="match status" value="1"/>
</dbReference>
<name>A0A291R6I1_9MONI</name>
<dbReference type="EMBL" id="MF177088">
    <property type="protein sequence ID" value="ATL58168.1"/>
    <property type="molecule type" value="Genomic_DNA"/>
</dbReference>
<dbReference type="SMART" id="SM01387">
    <property type="entry name" value="Ribosomal_S15"/>
    <property type="match status" value="1"/>
</dbReference>
<evidence type="ECO:0000313" key="7">
    <source>
        <dbReference type="EMBL" id="ATL58168.1"/>
    </source>
</evidence>
<dbReference type="PROSITE" id="PS00362">
    <property type="entry name" value="RIBOSOMAL_S15"/>
    <property type="match status" value="1"/>
</dbReference>
<dbReference type="SUPFAM" id="SSF47060">
    <property type="entry name" value="S15/NS1 RNA-binding domain"/>
    <property type="match status" value="1"/>
</dbReference>
<evidence type="ECO:0000256" key="4">
    <source>
        <dbReference type="ARBA" id="ARBA00035250"/>
    </source>
</evidence>
<keyword evidence="3 5" id="KW-0687">Ribonucleoprotein</keyword>
<dbReference type="HAMAP" id="MF_01343_B">
    <property type="entry name" value="Ribosomal_uS15_B"/>
    <property type="match status" value="1"/>
</dbReference>
<dbReference type="GO" id="GO:0005840">
    <property type="term" value="C:ribosome"/>
    <property type="evidence" value="ECO:0007669"/>
    <property type="project" value="UniProtKB-KW"/>
</dbReference>
<dbReference type="InterPro" id="IPR005290">
    <property type="entry name" value="Ribosomal_uS15_bac-type"/>
</dbReference>
<dbReference type="AlphaFoldDB" id="A0A291R6I1"/>
<sequence length="90" mass="10556">MNKKKKSTDSLLVSEVNTGSANIQISNLTYRVSKLTSHLELHPKDYSSQKGLWRVLGKRKRLLIYLSNRDPVSYKKIIKNMNIRRLKERQ</sequence>
<dbReference type="GO" id="GO:0009507">
    <property type="term" value="C:chloroplast"/>
    <property type="evidence" value="ECO:0007669"/>
    <property type="project" value="UniProtKB-SubCell"/>
</dbReference>
<reference evidence="7" key="1">
    <citation type="submission" date="2017-05" db="EMBL/GenBank/DDBJ databases">
        <authorList>
            <person name="Song R."/>
            <person name="Chenine A.L."/>
            <person name="Ruprecht R.M."/>
        </authorList>
    </citation>
    <scope>NUCLEOTIDE SEQUENCE</scope>
</reference>
<evidence type="ECO:0000256" key="2">
    <source>
        <dbReference type="ARBA" id="ARBA00022980"/>
    </source>
</evidence>